<dbReference type="RefSeq" id="WP_354553294.1">
    <property type="nucleotide sequence ID" value="NZ_JBEPSM010000003.1"/>
</dbReference>
<keyword evidence="1" id="KW-0472">Membrane</keyword>
<keyword evidence="1" id="KW-0812">Transmembrane</keyword>
<feature type="transmembrane region" description="Helical" evidence="1">
    <location>
        <begin position="43"/>
        <end position="67"/>
    </location>
</feature>
<feature type="transmembrane region" description="Helical" evidence="1">
    <location>
        <begin position="163"/>
        <end position="184"/>
    </location>
</feature>
<proteinExistence type="predicted"/>
<evidence type="ECO:0000256" key="1">
    <source>
        <dbReference type="SAM" id="Phobius"/>
    </source>
</evidence>
<protein>
    <submittedName>
        <fullName evidence="3">Membrane protein DedA with SNARE-associated domain</fullName>
    </submittedName>
</protein>
<feature type="transmembrane region" description="Helical" evidence="1">
    <location>
        <begin position="94"/>
        <end position="116"/>
    </location>
</feature>
<feature type="domain" description="VTT" evidence="2">
    <location>
        <begin position="24"/>
        <end position="144"/>
    </location>
</feature>
<name>A0ABV2R371_9HYPH</name>
<dbReference type="InterPro" id="IPR051311">
    <property type="entry name" value="DedA_domain"/>
</dbReference>
<organism evidence="3 4">
    <name type="scientific">Kaistia defluvii</name>
    <dbReference type="NCBI Taxonomy" id="410841"/>
    <lineage>
        <taxon>Bacteria</taxon>
        <taxon>Pseudomonadati</taxon>
        <taxon>Pseudomonadota</taxon>
        <taxon>Alphaproteobacteria</taxon>
        <taxon>Hyphomicrobiales</taxon>
        <taxon>Kaistiaceae</taxon>
        <taxon>Kaistia</taxon>
    </lineage>
</organism>
<comment type="caution">
    <text evidence="3">The sequence shown here is derived from an EMBL/GenBank/DDBJ whole genome shotgun (WGS) entry which is preliminary data.</text>
</comment>
<dbReference type="Proteomes" id="UP001549321">
    <property type="component" value="Unassembled WGS sequence"/>
</dbReference>
<dbReference type="InterPro" id="IPR032816">
    <property type="entry name" value="VTT_dom"/>
</dbReference>
<reference evidence="3 4" key="1">
    <citation type="submission" date="2024-06" db="EMBL/GenBank/DDBJ databases">
        <title>Sorghum-associated microbial communities from plants grown in Nebraska, USA.</title>
        <authorList>
            <person name="Schachtman D."/>
        </authorList>
    </citation>
    <scope>NUCLEOTIDE SEQUENCE [LARGE SCALE GENOMIC DNA]</scope>
    <source>
        <strain evidence="3 4">3207</strain>
    </source>
</reference>
<sequence length="191" mass="20688">MSAIHAFLVQYGLIVVYLGVIVEGESVVIAAGFLAHQHVMNPYAVFLAAFAGSVTGDQAWFFVGRYLGGSGYAQKQMARPAFAKVLDQIHRNKVPFILGFRFIYGIRTISPIAIGVARVSPLLFTGLNLISAAVWAAVMTTIGYLFSQTLERFAGRLHQDHKLIVAGLLLVGVLAAVALARAWYAHRQADA</sequence>
<gene>
    <name evidence="3" type="ORF">ABIE08_003688</name>
</gene>
<evidence type="ECO:0000259" key="2">
    <source>
        <dbReference type="Pfam" id="PF09335"/>
    </source>
</evidence>
<feature type="transmembrane region" description="Helical" evidence="1">
    <location>
        <begin position="12"/>
        <end position="37"/>
    </location>
</feature>
<keyword evidence="4" id="KW-1185">Reference proteome</keyword>
<dbReference type="EMBL" id="JBEPSM010000003">
    <property type="protein sequence ID" value="MET4635737.1"/>
    <property type="molecule type" value="Genomic_DNA"/>
</dbReference>
<evidence type="ECO:0000313" key="3">
    <source>
        <dbReference type="EMBL" id="MET4635737.1"/>
    </source>
</evidence>
<keyword evidence="1" id="KW-1133">Transmembrane helix</keyword>
<dbReference type="Pfam" id="PF09335">
    <property type="entry name" value="VTT_dom"/>
    <property type="match status" value="1"/>
</dbReference>
<feature type="transmembrane region" description="Helical" evidence="1">
    <location>
        <begin position="122"/>
        <end position="142"/>
    </location>
</feature>
<accession>A0ABV2R371</accession>
<dbReference type="PANTHER" id="PTHR42709">
    <property type="entry name" value="ALKALINE PHOSPHATASE LIKE PROTEIN"/>
    <property type="match status" value="1"/>
</dbReference>
<dbReference type="PANTHER" id="PTHR42709:SF2">
    <property type="entry name" value="INNER MEMBRANE PROTEIN YOHD"/>
    <property type="match status" value="1"/>
</dbReference>
<evidence type="ECO:0000313" key="4">
    <source>
        <dbReference type="Proteomes" id="UP001549321"/>
    </source>
</evidence>